<accession>A0A409YWV5</accession>
<evidence type="ECO:0000256" key="2">
    <source>
        <dbReference type="ARBA" id="ARBA00022803"/>
    </source>
</evidence>
<dbReference type="OrthoDB" id="2942533at2759"/>
<dbReference type="STRING" id="231916.A0A409YWV5"/>
<gene>
    <name evidence="4" type="ORF">CVT26_013439</name>
</gene>
<keyword evidence="5" id="KW-1185">Reference proteome</keyword>
<keyword evidence="1" id="KW-0677">Repeat</keyword>
<keyword evidence="2 3" id="KW-0802">TPR repeat</keyword>
<dbReference type="InterPro" id="IPR019734">
    <property type="entry name" value="TPR_rpt"/>
</dbReference>
<dbReference type="Proteomes" id="UP000284706">
    <property type="component" value="Unassembled WGS sequence"/>
</dbReference>
<evidence type="ECO:0000256" key="1">
    <source>
        <dbReference type="ARBA" id="ARBA00022737"/>
    </source>
</evidence>
<dbReference type="InParanoid" id="A0A409YWV5"/>
<comment type="caution">
    <text evidence="4">The sequence shown here is derived from an EMBL/GenBank/DDBJ whole genome shotgun (WGS) entry which is preliminary data.</text>
</comment>
<evidence type="ECO:0000256" key="3">
    <source>
        <dbReference type="PROSITE-ProRule" id="PRU00339"/>
    </source>
</evidence>
<reference evidence="4 5" key="1">
    <citation type="journal article" date="2018" name="Evol. Lett.">
        <title>Horizontal gene cluster transfer increased hallucinogenic mushroom diversity.</title>
        <authorList>
            <person name="Reynolds H.T."/>
            <person name="Vijayakumar V."/>
            <person name="Gluck-Thaler E."/>
            <person name="Korotkin H.B."/>
            <person name="Matheny P.B."/>
            <person name="Slot J.C."/>
        </authorList>
    </citation>
    <scope>NUCLEOTIDE SEQUENCE [LARGE SCALE GENOMIC DNA]</scope>
    <source>
        <strain evidence="4 5">SRW20</strain>
    </source>
</reference>
<dbReference type="InterPro" id="IPR011990">
    <property type="entry name" value="TPR-like_helical_dom_sf"/>
</dbReference>
<dbReference type="Pfam" id="PF13181">
    <property type="entry name" value="TPR_8"/>
    <property type="match status" value="4"/>
</dbReference>
<evidence type="ECO:0000313" key="5">
    <source>
        <dbReference type="Proteomes" id="UP000284706"/>
    </source>
</evidence>
<organism evidence="4 5">
    <name type="scientific">Gymnopilus dilepis</name>
    <dbReference type="NCBI Taxonomy" id="231916"/>
    <lineage>
        <taxon>Eukaryota</taxon>
        <taxon>Fungi</taxon>
        <taxon>Dikarya</taxon>
        <taxon>Basidiomycota</taxon>
        <taxon>Agaricomycotina</taxon>
        <taxon>Agaricomycetes</taxon>
        <taxon>Agaricomycetidae</taxon>
        <taxon>Agaricales</taxon>
        <taxon>Agaricineae</taxon>
        <taxon>Hymenogastraceae</taxon>
        <taxon>Gymnopilus</taxon>
    </lineage>
</organism>
<dbReference type="GO" id="GO:0051879">
    <property type="term" value="F:Hsp90 protein binding"/>
    <property type="evidence" value="ECO:0007669"/>
    <property type="project" value="TreeGrafter"/>
</dbReference>
<dbReference type="SUPFAM" id="SSF48452">
    <property type="entry name" value="TPR-like"/>
    <property type="match status" value="4"/>
</dbReference>
<protein>
    <submittedName>
        <fullName evidence="4">Uncharacterized protein</fullName>
    </submittedName>
</protein>
<feature type="repeat" description="TPR" evidence="3">
    <location>
        <begin position="1121"/>
        <end position="1154"/>
    </location>
</feature>
<evidence type="ECO:0000313" key="4">
    <source>
        <dbReference type="EMBL" id="PPR07469.1"/>
    </source>
</evidence>
<dbReference type="SMART" id="SM00028">
    <property type="entry name" value="TPR"/>
    <property type="match status" value="4"/>
</dbReference>
<sequence length="1592" mass="179307">MPPNTFTEPETLVNSLLETLQFDHAMARDIERKLHPDPLRGPPELSDMIHFFSSNMDNPNVRSMLENTQRLMDSIKDEGKNFRENLDFSTLPVEPRSVWVIRLVFNGLRDADGARVRRRGRSFAGSSREGLKQEFSLVCDVKFGSWADLPMPRLESIFIGLPSSKEVEEFLRQAMATPFPPVQPGLPNFLFFTNKLKQHESALRPFLDSLPRPFQWGFAPKSDEDRALESSYFGRQRECKTYMELARKKKEEGNKAFAAKNGKAAVGAYQEVIHFLSRARSKSDDDEKIVEVEQLMAICYANSSAANLMEGDSRDPQKALKDAKLAVKWDEDYAKGYVRLSRAHEALGDPALAEEAIAKALRLPQLENHEGLVDHLIMLQTNGGGLPKDPEAFREWSRKVLVGDGAERMKNDLANHRLRTFLLHQSSLPDHDRPLRNSYIATRQGDPDVDNMMNSLAKGYFDFLREQDNVDSTAVDLSNIPIQEHTAWSIELEFSGFDSDLTPQRSREDAPRQTFSLCCYIRVGPGMEISMLRHMDTYVGLPNSKEVEQFIRKCILTPIPPYEAYLPNLLVLPSKLRHHEAALRPFLDSLPAPFECIVAPQCYDERIGEARYYKSMIDFEAYLKLANNKKEQGNKEFASGNGAGAVEAYGAAIECIEKALIKTDSLDDGMKSRALRAQAIYYANCSAARLLNGQVKDANKALEDAKSAVKSDPHYAKGYIRLSKAYEALGDHSHAEEAIAKALRLPHLANHSGLVEYLTTLQTNGGRVLSAIQPLPRPRCIANLSLIVRMPRMTSKLPQKSMEELAKNYGIDNENILKVALKMYPDPYNFDISMGDVAQFIQTHMDDPDVLKMVTFMTEANKKLDEERKDLSSIDFSSLPILKKSAWSIRIRFQGLETPDGRRVDTRRPGASSGQDLVQKFNMTCFNKLGPGMDAQLPRYLSEFVGLPNSKQVVDFIRQAFAIPHPPFESCLPTLLVISSKLRQHEAAFKPFLDSLPKPFTWFIAPQDVEEEADERRFYDAKLDVEKYMKLALQNKVEGNEAFAAKNGPVAVAAYQEAIRFVGKAEVNAEAVKEKTDEIDRLGAICYANCSAARLLPGRSMDARKALEDARHAIIYDEKYAKGYVRLSKAHEALGDYSQAEEAIAKALRIPQLENHEGLVSQLIKLQTDGKGLPKDHDAFARWSSPWDPDQKVALKMCPDPYNIDLSMGDVAQFLHTNKDDPDVQQMINYMQVATKKLDEERKNLSSVNFSSLPILKKSAWVIQLQFRGVETPDGTRVDIRRSEASSRQDLVQKFTMTCYNRMGPGMNIPSPRILSEFVGLPNSKQVVDFIRQAFAKPYPPLEPCLPSLLVISSKLQQHEAAFKPFLDSLPKPFTWFVAPQSMEEQAEEFNRHRAQLNADKHMKLALENKAEGNKSFGAADGSAAIAAYQEAIRFVGKARRTTDSAEKVDVMDNFVAICYANCSAARMLPGRSMDAVKALEDAKRAILYDENYAKGYVRLSKAHEALGEYSQAEEAIAKALRTPQLENHDGLVDQLIKLQTDGKGLPNEHDVFVEWTKKVFDEGESAERMRNVGGLWRRRCEAHKKRFDTSK</sequence>
<dbReference type="PANTHER" id="PTHR22904:SF523">
    <property type="entry name" value="STRESS-INDUCED-PHOSPHOPROTEIN 1"/>
    <property type="match status" value="1"/>
</dbReference>
<dbReference type="PANTHER" id="PTHR22904">
    <property type="entry name" value="TPR REPEAT CONTAINING PROTEIN"/>
    <property type="match status" value="1"/>
</dbReference>
<name>A0A409YWV5_9AGAR</name>
<dbReference type="EMBL" id="NHYE01000115">
    <property type="protein sequence ID" value="PPR07469.1"/>
    <property type="molecule type" value="Genomic_DNA"/>
</dbReference>
<proteinExistence type="predicted"/>
<dbReference type="Gene3D" id="1.25.40.10">
    <property type="entry name" value="Tetratricopeptide repeat domain"/>
    <property type="match status" value="4"/>
</dbReference>
<dbReference type="PROSITE" id="PS50005">
    <property type="entry name" value="TPR"/>
    <property type="match status" value="1"/>
</dbReference>